<keyword evidence="9" id="KW-1185">Reference proteome</keyword>
<dbReference type="GO" id="GO:0022857">
    <property type="term" value="F:transmembrane transporter activity"/>
    <property type="evidence" value="ECO:0007669"/>
    <property type="project" value="InterPro"/>
</dbReference>
<comment type="similarity">
    <text evidence="6">Belongs to the major facilitator superfamily. Allantoate permease family.</text>
</comment>
<reference evidence="8 9" key="1">
    <citation type="journal article" date="2004" name="Nature">
        <title>Genome evolution in yeasts.</title>
        <authorList>
            <consortium name="Genolevures"/>
            <person name="Dujon B."/>
            <person name="Sherman D."/>
            <person name="Fischer G."/>
            <person name="Durrens P."/>
            <person name="Casaregola S."/>
            <person name="Lafontaine I."/>
            <person name="de Montigny J."/>
            <person name="Marck C."/>
            <person name="Neuveglise C."/>
            <person name="Talla E."/>
            <person name="Goffard N."/>
            <person name="Frangeul L."/>
            <person name="Aigle M."/>
            <person name="Anthouard V."/>
            <person name="Babour A."/>
            <person name="Barbe V."/>
            <person name="Barnay S."/>
            <person name="Blanchin S."/>
            <person name="Beckerich J.M."/>
            <person name="Beyne E."/>
            <person name="Bleykasten C."/>
            <person name="Boisrame A."/>
            <person name="Boyer J."/>
            <person name="Cattolico L."/>
            <person name="Confanioleri F."/>
            <person name="de Daruvar A."/>
            <person name="Despons L."/>
            <person name="Fabre E."/>
            <person name="Fairhead C."/>
            <person name="Ferry-Dumazet H."/>
            <person name="Groppi A."/>
            <person name="Hantraye F."/>
            <person name="Hennequin C."/>
            <person name="Jauniaux N."/>
            <person name="Joyet P."/>
            <person name="Kachouri R."/>
            <person name="Kerrest A."/>
            <person name="Koszul R."/>
            <person name="Lemaire M."/>
            <person name="Lesur I."/>
            <person name="Ma L."/>
            <person name="Muller H."/>
            <person name="Nicaud J.M."/>
            <person name="Nikolski M."/>
            <person name="Oztas S."/>
            <person name="Ozier-Kalogeropoulos O."/>
            <person name="Pellenz S."/>
            <person name="Potier S."/>
            <person name="Richard G.F."/>
            <person name="Straub M.L."/>
            <person name="Suleau A."/>
            <person name="Swennene D."/>
            <person name="Tekaia F."/>
            <person name="Wesolowski-Louvel M."/>
            <person name="Westhof E."/>
            <person name="Wirth B."/>
            <person name="Zeniou-Meyer M."/>
            <person name="Zivanovic I."/>
            <person name="Bolotin-Fukuhara M."/>
            <person name="Thierry A."/>
            <person name="Bouchier C."/>
            <person name="Caudron B."/>
            <person name="Scarpelli C."/>
            <person name="Gaillardin C."/>
            <person name="Weissenbach J."/>
            <person name="Wincker P."/>
            <person name="Souciet J.L."/>
        </authorList>
    </citation>
    <scope>NUCLEOTIDE SEQUENCE [LARGE SCALE GENOMIC DNA]</scope>
    <source>
        <strain evidence="9">ATCC 36239 / CBS 767 / BCRC 21394 / JCM 1990 / NBRC 0083 / IGC 2968</strain>
    </source>
</reference>
<feature type="transmembrane region" description="Helical" evidence="7">
    <location>
        <begin position="181"/>
        <end position="203"/>
    </location>
</feature>
<sequence length="526" mass="59277">MSVENNFQSNVEKVKVDSEISSKQGGLGYENAILDTSSDISENRAGNVDAEERRIVKHWYDGFVRLFLWYPSYLDGKEKKLLLKLDFCILTYVCCSYFTKSLDKSNITNAYVSGMRNDIEFTGDDLSYAKSLYSAGYIVSMCFGMLFVTRPWARYMLPTLELIWGVLTFCGAAVRNSSDMFALRFLIGLAEGPIFCTVVHILGSWYKRDEIYRRVMVFSISSSLGGMFSGYLQSAAYETLSGKGGLAGWKWGFIIDGIFTVPIALFGFFIFPGAPYQVKKLWWLSAEDLTLAKERTQTSGIATPGALNFSLVKRVFLRWHVHYFTAFWVFLNVLALPDGTAFPLWLSANSPERFSISQVNNYPTIQSAVGIIAQFLLAGLADTFSIYPFLTITQCLFIISYSSLAAWNIPDGWRWVCFLIIGFDGVNQAIISGWANRSCRHDNEERAFVLGFSDAVSQAINVWTNIVFYPTSDAPKFRKGFIVSLVGAIVMLFLPILGYMGDRFDRKQLENSHESDGVESRVEEIK</sequence>
<dbReference type="InParanoid" id="Q6BN38"/>
<dbReference type="eggNOG" id="KOG2533">
    <property type="taxonomic scope" value="Eukaryota"/>
</dbReference>
<name>Q6BN38_DEBHA</name>
<feature type="transmembrane region" description="Helical" evidence="7">
    <location>
        <begin position="481"/>
        <end position="500"/>
    </location>
</feature>
<dbReference type="GO" id="GO:0016020">
    <property type="term" value="C:membrane"/>
    <property type="evidence" value="ECO:0007669"/>
    <property type="project" value="UniProtKB-SubCell"/>
</dbReference>
<dbReference type="PANTHER" id="PTHR43791">
    <property type="entry name" value="PERMEASE-RELATED"/>
    <property type="match status" value="1"/>
</dbReference>
<feature type="transmembrane region" description="Helical" evidence="7">
    <location>
        <begin position="387"/>
        <end position="407"/>
    </location>
</feature>
<feature type="transmembrane region" description="Helical" evidence="7">
    <location>
        <begin position="413"/>
        <end position="435"/>
    </location>
</feature>
<evidence type="ECO:0000313" key="9">
    <source>
        <dbReference type="Proteomes" id="UP000000599"/>
    </source>
</evidence>
<dbReference type="InterPro" id="IPR011701">
    <property type="entry name" value="MFS"/>
</dbReference>
<dbReference type="PANTHER" id="PTHR43791:SF39">
    <property type="entry name" value="TRANSPORTER LIZ1_SEO1, PUTATIVE (AFU_ORTHOLOGUE AFUA_3G00980)-RELATED"/>
    <property type="match status" value="1"/>
</dbReference>
<accession>Q6BN38</accession>
<evidence type="ECO:0000256" key="1">
    <source>
        <dbReference type="ARBA" id="ARBA00004141"/>
    </source>
</evidence>
<keyword evidence="5 7" id="KW-0472">Membrane</keyword>
<dbReference type="AlphaFoldDB" id="Q6BN38"/>
<dbReference type="Proteomes" id="UP000000599">
    <property type="component" value="Chromosome F"/>
</dbReference>
<feature type="transmembrane region" description="Helical" evidence="7">
    <location>
        <begin position="362"/>
        <end position="380"/>
    </location>
</feature>
<dbReference type="KEGG" id="dha:DEHA2F00528g"/>
<evidence type="ECO:0000256" key="4">
    <source>
        <dbReference type="ARBA" id="ARBA00022989"/>
    </source>
</evidence>
<evidence type="ECO:0000256" key="7">
    <source>
        <dbReference type="SAM" id="Phobius"/>
    </source>
</evidence>
<dbReference type="OMA" id="CGCITLP"/>
<feature type="transmembrane region" description="Helical" evidence="7">
    <location>
        <begin position="215"/>
        <end position="232"/>
    </location>
</feature>
<evidence type="ECO:0000256" key="5">
    <source>
        <dbReference type="ARBA" id="ARBA00023136"/>
    </source>
</evidence>
<dbReference type="RefSeq" id="XP_460382.2">
    <property type="nucleotide sequence ID" value="XM_460382.1"/>
</dbReference>
<keyword evidence="3 7" id="KW-0812">Transmembrane</keyword>
<keyword evidence="2" id="KW-0813">Transport</keyword>
<comment type="subcellular location">
    <subcellularLocation>
        <location evidence="1">Membrane</location>
        <topology evidence="1">Multi-pass membrane protein</topology>
    </subcellularLocation>
</comment>
<feature type="transmembrane region" description="Helical" evidence="7">
    <location>
        <begin position="131"/>
        <end position="148"/>
    </location>
</feature>
<dbReference type="Pfam" id="PF07690">
    <property type="entry name" value="MFS_1"/>
    <property type="match status" value="1"/>
</dbReference>
<dbReference type="EMBL" id="CR382138">
    <property type="protein sequence ID" value="CAG88686.2"/>
    <property type="molecule type" value="Genomic_DNA"/>
</dbReference>
<feature type="transmembrane region" description="Helical" evidence="7">
    <location>
        <begin position="447"/>
        <end position="469"/>
    </location>
</feature>
<evidence type="ECO:0000256" key="3">
    <source>
        <dbReference type="ARBA" id="ARBA00022692"/>
    </source>
</evidence>
<proteinExistence type="inferred from homology"/>
<dbReference type="FunFam" id="1.20.1250.20:FF:000065">
    <property type="entry name" value="Putative MFS pantothenate transporter"/>
    <property type="match status" value="1"/>
</dbReference>
<protein>
    <submittedName>
        <fullName evidence="8">DEHA2F00528p</fullName>
    </submittedName>
</protein>
<dbReference type="VEuPathDB" id="FungiDB:DEHA2F00528g"/>
<feature type="transmembrane region" description="Helical" evidence="7">
    <location>
        <begin position="252"/>
        <end position="271"/>
    </location>
</feature>
<evidence type="ECO:0000256" key="2">
    <source>
        <dbReference type="ARBA" id="ARBA00022448"/>
    </source>
</evidence>
<evidence type="ECO:0000256" key="6">
    <source>
        <dbReference type="ARBA" id="ARBA00037968"/>
    </source>
</evidence>
<evidence type="ECO:0000313" key="8">
    <source>
        <dbReference type="EMBL" id="CAG88686.2"/>
    </source>
</evidence>
<dbReference type="SUPFAM" id="SSF103473">
    <property type="entry name" value="MFS general substrate transporter"/>
    <property type="match status" value="1"/>
</dbReference>
<organism evidence="8 9">
    <name type="scientific">Debaryomyces hansenii (strain ATCC 36239 / CBS 767 / BCRC 21394 / JCM 1990 / NBRC 0083 / IGC 2968)</name>
    <name type="common">Yeast</name>
    <name type="synonym">Torulaspora hansenii</name>
    <dbReference type="NCBI Taxonomy" id="284592"/>
    <lineage>
        <taxon>Eukaryota</taxon>
        <taxon>Fungi</taxon>
        <taxon>Dikarya</taxon>
        <taxon>Ascomycota</taxon>
        <taxon>Saccharomycotina</taxon>
        <taxon>Pichiomycetes</taxon>
        <taxon>Debaryomycetaceae</taxon>
        <taxon>Debaryomyces</taxon>
    </lineage>
</organism>
<feature type="transmembrane region" description="Helical" evidence="7">
    <location>
        <begin position="321"/>
        <end position="342"/>
    </location>
</feature>
<keyword evidence="4 7" id="KW-1133">Transmembrane helix</keyword>
<dbReference type="InterPro" id="IPR036259">
    <property type="entry name" value="MFS_trans_sf"/>
</dbReference>
<dbReference type="Gene3D" id="1.20.1250.20">
    <property type="entry name" value="MFS general substrate transporter like domains"/>
    <property type="match status" value="1"/>
</dbReference>
<gene>
    <name evidence="8" type="ordered locus">DEHA2F00528g</name>
</gene>
<dbReference type="OrthoDB" id="4003530at2759"/>
<dbReference type="HOGENOM" id="CLU_001265_4_2_1"/>
<dbReference type="GeneID" id="2903867"/>